<feature type="compositionally biased region" description="Low complexity" evidence="1">
    <location>
        <begin position="261"/>
        <end position="283"/>
    </location>
</feature>
<evidence type="ECO:0000313" key="4">
    <source>
        <dbReference type="Proteomes" id="UP001219525"/>
    </source>
</evidence>
<feature type="region of interest" description="Disordered" evidence="1">
    <location>
        <begin position="254"/>
        <end position="293"/>
    </location>
</feature>
<reference evidence="3" key="1">
    <citation type="submission" date="2023-03" db="EMBL/GenBank/DDBJ databases">
        <title>Massive genome expansion in bonnet fungi (Mycena s.s.) driven by repeated elements and novel gene families across ecological guilds.</title>
        <authorList>
            <consortium name="Lawrence Berkeley National Laboratory"/>
            <person name="Harder C.B."/>
            <person name="Miyauchi S."/>
            <person name="Viragh M."/>
            <person name="Kuo A."/>
            <person name="Thoen E."/>
            <person name="Andreopoulos B."/>
            <person name="Lu D."/>
            <person name="Skrede I."/>
            <person name="Drula E."/>
            <person name="Henrissat B."/>
            <person name="Morin E."/>
            <person name="Kohler A."/>
            <person name="Barry K."/>
            <person name="LaButti K."/>
            <person name="Morin E."/>
            <person name="Salamov A."/>
            <person name="Lipzen A."/>
            <person name="Mereny Z."/>
            <person name="Hegedus B."/>
            <person name="Baldrian P."/>
            <person name="Stursova M."/>
            <person name="Weitz H."/>
            <person name="Taylor A."/>
            <person name="Grigoriev I.V."/>
            <person name="Nagy L.G."/>
            <person name="Martin F."/>
            <person name="Kauserud H."/>
        </authorList>
    </citation>
    <scope>NUCLEOTIDE SEQUENCE</scope>
    <source>
        <strain evidence="3">9144</strain>
    </source>
</reference>
<evidence type="ECO:0000256" key="1">
    <source>
        <dbReference type="SAM" id="MobiDB-lite"/>
    </source>
</evidence>
<organism evidence="3 4">
    <name type="scientific">Mycena pura</name>
    <dbReference type="NCBI Taxonomy" id="153505"/>
    <lineage>
        <taxon>Eukaryota</taxon>
        <taxon>Fungi</taxon>
        <taxon>Dikarya</taxon>
        <taxon>Basidiomycota</taxon>
        <taxon>Agaricomycotina</taxon>
        <taxon>Agaricomycetes</taxon>
        <taxon>Agaricomycetidae</taxon>
        <taxon>Agaricales</taxon>
        <taxon>Marasmiineae</taxon>
        <taxon>Mycenaceae</taxon>
        <taxon>Mycena</taxon>
    </lineage>
</organism>
<sequence length="384" mass="40086">MSVSEWLFYLAPRSLGHAAATAYAAYGDPMFLGFANAPWTFARSYTISGGYLASGSMTGKDFPLPQTCNGYPLSGGTFNTANSTDHDITGFASGYFLLLSALLAEASADPSIGGIVLDYEECLHASHASPSLCSSSQFNRTDADYLDDIVNATLSNADWITPEGIIIHGDEKRGDMYTVRGLAAALKRNALAPELHPLVFDFLAVQFNAVVNLTTKNGSNIYAGAWAGPPSAAFSPQNQTLAVSALLGGVSLPAQPQNPLSTSTGGPPSTFTGGPPSTFTGSPAPQSAAPETQRKLPRTAVILGAVLGTLFVLAMAGTVVGVITRGRSRTGTSANTLSDAESVPDTESVSDWTVSETDTVVADSEAEKVSPGKRVYGWTIPENW</sequence>
<protein>
    <recommendedName>
        <fullName evidence="5">Glycoside hydrolase family 76 protein</fullName>
    </recommendedName>
</protein>
<name>A0AAD6V7L8_9AGAR</name>
<keyword evidence="4" id="KW-1185">Reference proteome</keyword>
<dbReference type="Proteomes" id="UP001219525">
    <property type="component" value="Unassembled WGS sequence"/>
</dbReference>
<accession>A0AAD6V7L8</accession>
<evidence type="ECO:0008006" key="5">
    <source>
        <dbReference type="Google" id="ProtNLM"/>
    </source>
</evidence>
<keyword evidence="2" id="KW-0812">Transmembrane</keyword>
<comment type="caution">
    <text evidence="3">The sequence shown here is derived from an EMBL/GenBank/DDBJ whole genome shotgun (WGS) entry which is preliminary data.</text>
</comment>
<dbReference type="EMBL" id="JARJCW010000057">
    <property type="protein sequence ID" value="KAJ7201786.1"/>
    <property type="molecule type" value="Genomic_DNA"/>
</dbReference>
<dbReference type="AlphaFoldDB" id="A0AAD6V7L8"/>
<evidence type="ECO:0000313" key="3">
    <source>
        <dbReference type="EMBL" id="KAJ7201786.1"/>
    </source>
</evidence>
<keyword evidence="2" id="KW-1133">Transmembrane helix</keyword>
<gene>
    <name evidence="3" type="ORF">GGX14DRAFT_571054</name>
</gene>
<keyword evidence="2" id="KW-0472">Membrane</keyword>
<feature type="transmembrane region" description="Helical" evidence="2">
    <location>
        <begin position="300"/>
        <end position="323"/>
    </location>
</feature>
<evidence type="ECO:0000256" key="2">
    <source>
        <dbReference type="SAM" id="Phobius"/>
    </source>
</evidence>
<proteinExistence type="predicted"/>
<feature type="region of interest" description="Disordered" evidence="1">
    <location>
        <begin position="329"/>
        <end position="353"/>
    </location>
</feature>